<proteinExistence type="predicted"/>
<evidence type="ECO:0008006" key="4">
    <source>
        <dbReference type="Google" id="ProtNLM"/>
    </source>
</evidence>
<evidence type="ECO:0000313" key="3">
    <source>
        <dbReference type="Proteomes" id="UP000512043"/>
    </source>
</evidence>
<name>A0ABD7B1E7_CITFR</name>
<keyword evidence="1" id="KW-0732">Signal</keyword>
<feature type="signal peptide" evidence="1">
    <location>
        <begin position="1"/>
        <end position="20"/>
    </location>
</feature>
<accession>A0ABD7B1E7</accession>
<organism evidence="2 3">
    <name type="scientific">Citrobacter freundii</name>
    <dbReference type="NCBI Taxonomy" id="546"/>
    <lineage>
        <taxon>Bacteria</taxon>
        <taxon>Pseudomonadati</taxon>
        <taxon>Pseudomonadota</taxon>
        <taxon>Gammaproteobacteria</taxon>
        <taxon>Enterobacterales</taxon>
        <taxon>Enterobacteriaceae</taxon>
        <taxon>Citrobacter</taxon>
        <taxon>Citrobacter freundii complex</taxon>
    </lineage>
</organism>
<protein>
    <recommendedName>
        <fullName evidence="4">Fels-1 Prophage Protein-like</fullName>
    </recommendedName>
</protein>
<feature type="chain" id="PRO_5044881147" description="Fels-1 Prophage Protein-like" evidence="1">
    <location>
        <begin position="21"/>
        <end position="122"/>
    </location>
</feature>
<dbReference type="InterPro" id="IPR008617">
    <property type="entry name" value="Uncharacterised_YcgJ"/>
</dbReference>
<dbReference type="EMBL" id="CP056597">
    <property type="protein sequence ID" value="QLY37687.1"/>
    <property type="molecule type" value="Genomic_DNA"/>
</dbReference>
<dbReference type="Pfam" id="PF05666">
    <property type="entry name" value="YcgJ"/>
    <property type="match status" value="1"/>
</dbReference>
<dbReference type="AlphaFoldDB" id="A0ABD7B1E7"/>
<gene>
    <name evidence="2" type="ORF">HV164_14695</name>
</gene>
<dbReference type="Proteomes" id="UP000512043">
    <property type="component" value="Chromosome"/>
</dbReference>
<evidence type="ECO:0000313" key="2">
    <source>
        <dbReference type="EMBL" id="QLY37687.1"/>
    </source>
</evidence>
<evidence type="ECO:0000256" key="1">
    <source>
        <dbReference type="SAM" id="SignalP"/>
    </source>
</evidence>
<reference evidence="3" key="1">
    <citation type="submission" date="2020-06" db="EMBL/GenBank/DDBJ databases">
        <title>REHAB project genomes.</title>
        <authorList>
            <person name="Shaw L.P."/>
        </authorList>
    </citation>
    <scope>NUCLEOTIDE SEQUENCE [LARGE SCALE GENOMIC DNA]</scope>
    <source>
        <strain evidence="3">RHBSTW-00334</strain>
    </source>
</reference>
<dbReference type="RefSeq" id="WP_181625511.1">
    <property type="nucleotide sequence ID" value="NZ_CP056597.1"/>
</dbReference>
<sequence>MMIKIGSLLAVGILSLPAYAAYAATTGPHSPVAGVLCDKYICADEHGLSVALTTKYVGKKQGDKLAAAGQFDTTAFTFQGGLFCDTTERLCRDDRYFGPDGKRSGKVNTHYTALLFGKTDKS</sequence>